<dbReference type="PRINTS" id="PR00038">
    <property type="entry name" value="HTHLUXR"/>
</dbReference>
<evidence type="ECO:0000256" key="3">
    <source>
        <dbReference type="ARBA" id="ARBA00023163"/>
    </source>
</evidence>
<organism evidence="5 6">
    <name type="scientific">Mesorhizobium plurifarium</name>
    <dbReference type="NCBI Taxonomy" id="69974"/>
    <lineage>
        <taxon>Bacteria</taxon>
        <taxon>Pseudomonadati</taxon>
        <taxon>Pseudomonadota</taxon>
        <taxon>Alphaproteobacteria</taxon>
        <taxon>Hyphomicrobiales</taxon>
        <taxon>Phyllobacteriaceae</taxon>
        <taxon>Mesorhizobium</taxon>
    </lineage>
</organism>
<dbReference type="Proteomes" id="UP000045285">
    <property type="component" value="Unassembled WGS sequence"/>
</dbReference>
<gene>
    <name evidence="5" type="ORF">MPL3356_400005</name>
</gene>
<keyword evidence="2" id="KW-0238">DNA-binding</keyword>
<evidence type="ECO:0000256" key="1">
    <source>
        <dbReference type="ARBA" id="ARBA00023015"/>
    </source>
</evidence>
<dbReference type="InterPro" id="IPR036693">
    <property type="entry name" value="TF_LuxR_autoind-bd_dom_sf"/>
</dbReference>
<dbReference type="InterPro" id="IPR036388">
    <property type="entry name" value="WH-like_DNA-bd_sf"/>
</dbReference>
<dbReference type="PANTHER" id="PTHR44688">
    <property type="entry name" value="DNA-BINDING TRANSCRIPTIONAL ACTIVATOR DEVR_DOSR"/>
    <property type="match status" value="1"/>
</dbReference>
<dbReference type="GO" id="GO:0003677">
    <property type="term" value="F:DNA binding"/>
    <property type="evidence" value="ECO:0007669"/>
    <property type="project" value="UniProtKB-KW"/>
</dbReference>
<dbReference type="InterPro" id="IPR000792">
    <property type="entry name" value="Tscrpt_reg_LuxR_C"/>
</dbReference>
<evidence type="ECO:0000259" key="4">
    <source>
        <dbReference type="PROSITE" id="PS50043"/>
    </source>
</evidence>
<evidence type="ECO:0000256" key="2">
    <source>
        <dbReference type="ARBA" id="ARBA00023125"/>
    </source>
</evidence>
<dbReference type="PROSITE" id="PS50043">
    <property type="entry name" value="HTH_LUXR_2"/>
    <property type="match status" value="1"/>
</dbReference>
<evidence type="ECO:0000313" key="6">
    <source>
        <dbReference type="Proteomes" id="UP000045285"/>
    </source>
</evidence>
<dbReference type="EMBL" id="CCMZ01000035">
    <property type="protein sequence ID" value="CDX24296.1"/>
    <property type="molecule type" value="Genomic_DNA"/>
</dbReference>
<name>A0A090EA51_MESPL</name>
<dbReference type="AlphaFoldDB" id="A0A090EA51"/>
<sequence length="245" mass="27278">MNNWRATTLFEILINLPDLADQQQVEAALARILDQYGLKTVAYLGAGLNPQRTLEPYLAVTYCDEWVSHYKAVGYVDIDPAVQIGMRRIVPVDWSSFDGTNPHVRKLFGEAAEFGLGRQGLSIPVHGRFGDRGLFSITSDLSPSDWAAARLHYIRDFQVLAVHLHDLALRHVGREAEPYTLSPRERECLLWAAEGKTAWECSVILGLSIHTVRCYLESARHKLHASGNTHAVAKAIKADVLGLPL</sequence>
<keyword evidence="3" id="KW-0804">Transcription</keyword>
<dbReference type="InterPro" id="IPR005143">
    <property type="entry name" value="TF_LuxR_autoind-bd_dom"/>
</dbReference>
<dbReference type="Pfam" id="PF00196">
    <property type="entry name" value="GerE"/>
    <property type="match status" value="1"/>
</dbReference>
<dbReference type="SMART" id="SM00421">
    <property type="entry name" value="HTH_LUXR"/>
    <property type="match status" value="1"/>
</dbReference>
<dbReference type="GO" id="GO:0006355">
    <property type="term" value="P:regulation of DNA-templated transcription"/>
    <property type="evidence" value="ECO:0007669"/>
    <property type="project" value="InterPro"/>
</dbReference>
<dbReference type="SUPFAM" id="SSF46894">
    <property type="entry name" value="C-terminal effector domain of the bipartite response regulators"/>
    <property type="match status" value="1"/>
</dbReference>
<proteinExistence type="predicted"/>
<dbReference type="InterPro" id="IPR016032">
    <property type="entry name" value="Sig_transdc_resp-reg_C-effctor"/>
</dbReference>
<dbReference type="CDD" id="cd06170">
    <property type="entry name" value="LuxR_C_like"/>
    <property type="match status" value="1"/>
</dbReference>
<dbReference type="Pfam" id="PF03472">
    <property type="entry name" value="Autoind_bind"/>
    <property type="match status" value="1"/>
</dbReference>
<dbReference type="Gene3D" id="1.10.10.10">
    <property type="entry name" value="Winged helix-like DNA-binding domain superfamily/Winged helix DNA-binding domain"/>
    <property type="match status" value="1"/>
</dbReference>
<keyword evidence="6" id="KW-1185">Reference proteome</keyword>
<reference evidence="6" key="1">
    <citation type="submission" date="2014-08" db="EMBL/GenBank/DDBJ databases">
        <authorList>
            <person name="Moulin L."/>
        </authorList>
    </citation>
    <scope>NUCLEOTIDE SEQUENCE [LARGE SCALE GENOMIC DNA]</scope>
</reference>
<protein>
    <submittedName>
        <fullName evidence="5">LuxR family transcriptional regulator (Modular protein)</fullName>
    </submittedName>
</protein>
<dbReference type="SUPFAM" id="SSF75516">
    <property type="entry name" value="Pheromone-binding domain of LuxR-like quorum-sensing transcription factors"/>
    <property type="match status" value="1"/>
</dbReference>
<accession>A0A090EA51</accession>
<dbReference type="PANTHER" id="PTHR44688:SF16">
    <property type="entry name" value="DNA-BINDING TRANSCRIPTIONAL ACTIVATOR DEVR_DOSR"/>
    <property type="match status" value="1"/>
</dbReference>
<evidence type="ECO:0000313" key="5">
    <source>
        <dbReference type="EMBL" id="CDX24296.1"/>
    </source>
</evidence>
<feature type="domain" description="HTH luxR-type" evidence="4">
    <location>
        <begin position="174"/>
        <end position="239"/>
    </location>
</feature>
<dbReference type="Gene3D" id="3.30.450.80">
    <property type="entry name" value="Transcription factor LuxR-like, autoinducer-binding domain"/>
    <property type="match status" value="1"/>
</dbReference>
<keyword evidence="1" id="KW-0805">Transcription regulation</keyword>